<gene>
    <name evidence="2" type="ORF">GTW51_12180</name>
</gene>
<dbReference type="AlphaFoldDB" id="A0A6L9MI16"/>
<sequence length="49" mass="5837">MLRQFATRFKSFRSHRADIRQLEQMNDRELADIGIDRGDIASVVRFGRR</sequence>
<accession>A0A6L9MI16</accession>
<dbReference type="Proteomes" id="UP000476332">
    <property type="component" value="Unassembled WGS sequence"/>
</dbReference>
<comment type="caution">
    <text evidence="2">The sequence shown here is derived from an EMBL/GenBank/DDBJ whole genome shotgun (WGS) entry which is preliminary data.</text>
</comment>
<feature type="domain" description="YjiS-like" evidence="1">
    <location>
        <begin position="6"/>
        <end position="40"/>
    </location>
</feature>
<dbReference type="InterPro" id="IPR009506">
    <property type="entry name" value="YjiS-like"/>
</dbReference>
<keyword evidence="3" id="KW-1185">Reference proteome</keyword>
<dbReference type="Pfam" id="PF06568">
    <property type="entry name" value="YjiS-like"/>
    <property type="match status" value="1"/>
</dbReference>
<evidence type="ECO:0000313" key="2">
    <source>
        <dbReference type="EMBL" id="NDV87457.1"/>
    </source>
</evidence>
<evidence type="ECO:0000313" key="3">
    <source>
        <dbReference type="Proteomes" id="UP000476332"/>
    </source>
</evidence>
<name>A0A6L9MI16_9HYPH</name>
<reference evidence="2 3" key="1">
    <citation type="submission" date="2020-01" db="EMBL/GenBank/DDBJ databases">
        <title>Genomes of bacteria type strains.</title>
        <authorList>
            <person name="Chen J."/>
            <person name="Zhu S."/>
            <person name="Chen J."/>
        </authorList>
    </citation>
    <scope>NUCLEOTIDE SEQUENCE [LARGE SCALE GENOMIC DNA]</scope>
    <source>
        <strain evidence="2 3">KCTC 52919</strain>
    </source>
</reference>
<proteinExistence type="predicted"/>
<dbReference type="RefSeq" id="WP_163044207.1">
    <property type="nucleotide sequence ID" value="NZ_JAAAMJ010000008.1"/>
</dbReference>
<dbReference type="EMBL" id="JAAAMJ010000008">
    <property type="protein sequence ID" value="NDV87457.1"/>
    <property type="molecule type" value="Genomic_DNA"/>
</dbReference>
<protein>
    <submittedName>
        <fullName evidence="2">DUF1127 domain-containing protein</fullName>
    </submittedName>
</protein>
<organism evidence="2 3">
    <name type="scientific">Aurantimonas aggregata</name>
    <dbReference type="NCBI Taxonomy" id="2047720"/>
    <lineage>
        <taxon>Bacteria</taxon>
        <taxon>Pseudomonadati</taxon>
        <taxon>Pseudomonadota</taxon>
        <taxon>Alphaproteobacteria</taxon>
        <taxon>Hyphomicrobiales</taxon>
        <taxon>Aurantimonadaceae</taxon>
        <taxon>Aurantimonas</taxon>
    </lineage>
</organism>
<evidence type="ECO:0000259" key="1">
    <source>
        <dbReference type="Pfam" id="PF06568"/>
    </source>
</evidence>